<dbReference type="CDD" id="cd13123">
    <property type="entry name" value="MATE_MurJ_like"/>
    <property type="match status" value="1"/>
</dbReference>
<keyword evidence="7 8" id="KW-0472">Membrane</keyword>
<dbReference type="InterPro" id="IPR004268">
    <property type="entry name" value="MurJ"/>
</dbReference>
<comment type="pathway">
    <text evidence="8">Cell wall biogenesis; peptidoglycan biosynthesis.</text>
</comment>
<accession>A0A2P8H5Q6</accession>
<dbReference type="PANTHER" id="PTHR47019:SF1">
    <property type="entry name" value="LIPID II FLIPPASE MURJ"/>
    <property type="match status" value="1"/>
</dbReference>
<comment type="caution">
    <text evidence="10">The sequence shown here is derived from an EMBL/GenBank/DDBJ whole genome shotgun (WGS) entry which is preliminary data.</text>
</comment>
<proteinExistence type="inferred from homology"/>
<evidence type="ECO:0000313" key="11">
    <source>
        <dbReference type="Proteomes" id="UP000242682"/>
    </source>
</evidence>
<dbReference type="RefSeq" id="WP_106532246.1">
    <property type="nucleotide sequence ID" value="NZ_PYAT01000002.1"/>
</dbReference>
<feature type="transmembrane region" description="Helical" evidence="8">
    <location>
        <begin position="399"/>
        <end position="421"/>
    </location>
</feature>
<feature type="transmembrane region" description="Helical" evidence="8">
    <location>
        <begin position="433"/>
        <end position="454"/>
    </location>
</feature>
<dbReference type="NCBIfam" id="TIGR01695">
    <property type="entry name" value="murJ_mviN"/>
    <property type="match status" value="1"/>
</dbReference>
<dbReference type="Proteomes" id="UP000242682">
    <property type="component" value="Unassembled WGS sequence"/>
</dbReference>
<evidence type="ECO:0000256" key="2">
    <source>
        <dbReference type="ARBA" id="ARBA00022475"/>
    </source>
</evidence>
<evidence type="ECO:0000256" key="5">
    <source>
        <dbReference type="ARBA" id="ARBA00022984"/>
    </source>
</evidence>
<feature type="transmembrane region" description="Helical" evidence="8">
    <location>
        <begin position="152"/>
        <end position="172"/>
    </location>
</feature>
<dbReference type="PRINTS" id="PR01806">
    <property type="entry name" value="VIRFACTRMVIN"/>
</dbReference>
<feature type="transmembrane region" description="Helical" evidence="8">
    <location>
        <begin position="221"/>
        <end position="241"/>
    </location>
</feature>
<dbReference type="GO" id="GO:0009252">
    <property type="term" value="P:peptidoglycan biosynthetic process"/>
    <property type="evidence" value="ECO:0007669"/>
    <property type="project" value="UniProtKB-UniRule"/>
</dbReference>
<organism evidence="10 11">
    <name type="scientific">Planomicrobium soli</name>
    <dbReference type="NCBI Taxonomy" id="1176648"/>
    <lineage>
        <taxon>Bacteria</taxon>
        <taxon>Bacillati</taxon>
        <taxon>Bacillota</taxon>
        <taxon>Bacilli</taxon>
        <taxon>Bacillales</taxon>
        <taxon>Caryophanaceae</taxon>
        <taxon>Planomicrobium</taxon>
    </lineage>
</organism>
<keyword evidence="5 8" id="KW-0573">Peptidoglycan synthesis</keyword>
<dbReference type="AlphaFoldDB" id="A0A2P8H5Q6"/>
<evidence type="ECO:0000256" key="4">
    <source>
        <dbReference type="ARBA" id="ARBA00022960"/>
    </source>
</evidence>
<feature type="transmembrane region" description="Helical" evidence="8">
    <location>
        <begin position="302"/>
        <end position="320"/>
    </location>
</feature>
<dbReference type="EMBL" id="PYAT01000002">
    <property type="protein sequence ID" value="PSL41562.1"/>
    <property type="molecule type" value="Genomic_DNA"/>
</dbReference>
<protein>
    <recommendedName>
        <fullName evidence="8">Probable lipid II flippase MurJ</fullName>
    </recommendedName>
</protein>
<dbReference type="GO" id="GO:0015648">
    <property type="term" value="F:lipid-linked peptidoglycan transporter activity"/>
    <property type="evidence" value="ECO:0007669"/>
    <property type="project" value="UniProtKB-UniRule"/>
</dbReference>
<dbReference type="PIRSF" id="PIRSF002869">
    <property type="entry name" value="MviN"/>
    <property type="match status" value="1"/>
</dbReference>
<dbReference type="OrthoDB" id="9804143at2"/>
<evidence type="ECO:0000256" key="6">
    <source>
        <dbReference type="ARBA" id="ARBA00022989"/>
    </source>
</evidence>
<keyword evidence="6 8" id="KW-1133">Transmembrane helix</keyword>
<dbReference type="GO" id="GO:0034204">
    <property type="term" value="P:lipid translocation"/>
    <property type="evidence" value="ECO:0007669"/>
    <property type="project" value="TreeGrafter"/>
</dbReference>
<keyword evidence="8 9" id="KW-0961">Cell wall biogenesis/degradation</keyword>
<keyword evidence="3 8" id="KW-0812">Transmembrane</keyword>
<evidence type="ECO:0000256" key="8">
    <source>
        <dbReference type="HAMAP-Rule" id="MF_02078"/>
    </source>
</evidence>
<dbReference type="InterPro" id="IPR051050">
    <property type="entry name" value="Lipid_II_flippase_MurJ/MviN"/>
</dbReference>
<comment type="subcellular location">
    <subcellularLocation>
        <location evidence="1 8">Cell membrane</location>
        <topology evidence="1 8">Multi-pass membrane protein</topology>
    </subcellularLocation>
</comment>
<keyword evidence="8 9" id="KW-0813">Transport</keyword>
<feature type="transmembrane region" description="Helical" evidence="8">
    <location>
        <begin position="340"/>
        <end position="362"/>
    </location>
</feature>
<feature type="transmembrane region" description="Helical" evidence="8">
    <location>
        <begin position="261"/>
        <end position="281"/>
    </location>
</feature>
<reference evidence="10 11" key="1">
    <citation type="submission" date="2018-03" db="EMBL/GenBank/DDBJ databases">
        <title>Genomic Encyclopedia of Type Strains, Phase III (KMG-III): the genomes of soil and plant-associated and newly described type strains.</title>
        <authorList>
            <person name="Whitman W."/>
        </authorList>
    </citation>
    <scope>NUCLEOTIDE SEQUENCE [LARGE SCALE GENOMIC DNA]</scope>
    <source>
        <strain evidence="10 11">CGMCC 1.12259</strain>
    </source>
</reference>
<feature type="transmembrane region" description="Helical" evidence="8">
    <location>
        <begin position="127"/>
        <end position="145"/>
    </location>
</feature>
<evidence type="ECO:0000313" key="10">
    <source>
        <dbReference type="EMBL" id="PSL41562.1"/>
    </source>
</evidence>
<gene>
    <name evidence="8" type="primary">murJ</name>
    <name evidence="10" type="ORF">B0H99_102246</name>
</gene>
<evidence type="ECO:0000256" key="3">
    <source>
        <dbReference type="ARBA" id="ARBA00022692"/>
    </source>
</evidence>
<feature type="transmembrane region" description="Helical" evidence="8">
    <location>
        <begin position="43"/>
        <end position="66"/>
    </location>
</feature>
<evidence type="ECO:0000256" key="1">
    <source>
        <dbReference type="ARBA" id="ARBA00004651"/>
    </source>
</evidence>
<feature type="transmembrane region" description="Helical" evidence="8">
    <location>
        <begin position="87"/>
        <end position="107"/>
    </location>
</feature>
<dbReference type="HAMAP" id="MF_02078">
    <property type="entry name" value="MurJ_MviN"/>
    <property type="match status" value="1"/>
</dbReference>
<keyword evidence="11" id="KW-1185">Reference proteome</keyword>
<evidence type="ECO:0000256" key="9">
    <source>
        <dbReference type="PIRNR" id="PIRNR002869"/>
    </source>
</evidence>
<name>A0A2P8H5Q6_9BACL</name>
<dbReference type="GO" id="GO:0008360">
    <property type="term" value="P:regulation of cell shape"/>
    <property type="evidence" value="ECO:0007669"/>
    <property type="project" value="UniProtKB-UniRule"/>
</dbReference>
<feature type="transmembrane region" description="Helical" evidence="8">
    <location>
        <begin position="178"/>
        <end position="200"/>
    </location>
</feature>
<dbReference type="PANTHER" id="PTHR47019">
    <property type="entry name" value="LIPID II FLIPPASE MURJ"/>
    <property type="match status" value="1"/>
</dbReference>
<comment type="similarity">
    <text evidence="8 9">Belongs to the MurJ/MviN family.</text>
</comment>
<dbReference type="GO" id="GO:0005886">
    <property type="term" value="C:plasma membrane"/>
    <property type="evidence" value="ECO:0007669"/>
    <property type="project" value="UniProtKB-SubCell"/>
</dbReference>
<keyword evidence="2 8" id="KW-1003">Cell membrane</keyword>
<feature type="transmembrane region" description="Helical" evidence="8">
    <location>
        <begin position="374"/>
        <end position="393"/>
    </location>
</feature>
<keyword evidence="4 8" id="KW-0133">Cell shape</keyword>
<dbReference type="Pfam" id="PF03023">
    <property type="entry name" value="MurJ"/>
    <property type="match status" value="1"/>
</dbReference>
<dbReference type="UniPathway" id="UPA00219"/>
<dbReference type="GO" id="GO:0071555">
    <property type="term" value="P:cell wall organization"/>
    <property type="evidence" value="ECO:0007669"/>
    <property type="project" value="UniProtKB-UniRule"/>
</dbReference>
<feature type="transmembrane region" description="Helical" evidence="8">
    <location>
        <begin position="466"/>
        <end position="486"/>
    </location>
</feature>
<sequence length="504" mass="55000">MEKTVIALMTVIVMTKVLGFSRDISLSYFYGADGLTDAYLISQTIPSVLFSFVGMGIAASFIPIYTKINEHQGMKEATRFTANLTNIVMLLSTVLVVAMQLFPVQIVKVFASGFEGETLQIAVDFTRISAFSIYFTALVYIFNSYLDVNKRFLATVLSGLPLNLLIIFFIYLSYEVNFYLLSIGSVLAVLVQFLFLLPSIRKSGYRHSAVVKPAEKNVRKMLLLAIPVIIGVSADQINVLVDKTLASRITEGGISALTYSHRIEFFIQAIFVTAIVTVMFPKISKLAVNKNLAQLKDIVGKIITTIALLVIPATFGLMIFSRQVTELLFGRGAFGQDAVALTSGALFFYSIGMLGFGLREVLAKVFYSLEDSRTPMISAFFAMFLNVGLNIFLSRIMGINGLALATSLATLASTGLLYVSLVRKVGSMNTRKIVLDISKSIAAAAVMALAAKSVFDFISHGHSDTIALACGVGTGIVVYGIMLWLLQLSDVAYYKARLQALAKR</sequence>
<evidence type="ECO:0000256" key="7">
    <source>
        <dbReference type="ARBA" id="ARBA00023136"/>
    </source>
</evidence>
<comment type="function">
    <text evidence="8 9">Involved in peptidoglycan biosynthesis. Transports lipid-linked peptidoglycan precursors from the inner to the outer leaflet of the cytoplasmic membrane.</text>
</comment>